<evidence type="ECO:0000256" key="3">
    <source>
        <dbReference type="ARBA" id="ARBA00023274"/>
    </source>
</evidence>
<comment type="caution">
    <text evidence="6">The sequence shown here is derived from an EMBL/GenBank/DDBJ whole genome shotgun (WGS) entry which is preliminary data.</text>
</comment>
<dbReference type="InterPro" id="IPR003100">
    <property type="entry name" value="PAZ_dom"/>
</dbReference>
<keyword evidence="3" id="KW-0687">Ribonucleoprotein</keyword>
<feature type="domain" description="Piwi" evidence="5">
    <location>
        <begin position="505"/>
        <end position="818"/>
    </location>
</feature>
<dbReference type="InterPro" id="IPR012337">
    <property type="entry name" value="RNaseH-like_sf"/>
</dbReference>
<proteinExistence type="inferred from homology"/>
<dbReference type="SUPFAM" id="SSF53098">
    <property type="entry name" value="Ribonuclease H-like"/>
    <property type="match status" value="1"/>
</dbReference>
<dbReference type="InterPro" id="IPR003165">
    <property type="entry name" value="Piwi"/>
</dbReference>
<evidence type="ECO:0000313" key="7">
    <source>
        <dbReference type="Proteomes" id="UP000231279"/>
    </source>
</evidence>
<dbReference type="Gene3D" id="3.30.420.10">
    <property type="entry name" value="Ribonuclease H-like superfamily/Ribonuclease H"/>
    <property type="match status" value="1"/>
</dbReference>
<comment type="similarity">
    <text evidence="1">Belongs to the argonaute family. Ago subfamily.</text>
</comment>
<dbReference type="CDD" id="cd02846">
    <property type="entry name" value="PAZ_argonaute_like"/>
    <property type="match status" value="1"/>
</dbReference>
<dbReference type="GO" id="GO:0051607">
    <property type="term" value="P:defense response to virus"/>
    <property type="evidence" value="ECO:0007669"/>
    <property type="project" value="UniProtKB-ARBA"/>
</dbReference>
<evidence type="ECO:0000256" key="2">
    <source>
        <dbReference type="ARBA" id="ARBA00022491"/>
    </source>
</evidence>
<dbReference type="InterPro" id="IPR036085">
    <property type="entry name" value="PAZ_dom_sf"/>
</dbReference>
<dbReference type="Pfam" id="PF02170">
    <property type="entry name" value="PAZ"/>
    <property type="match status" value="1"/>
</dbReference>
<dbReference type="Pfam" id="PF02171">
    <property type="entry name" value="Piwi"/>
    <property type="match status" value="1"/>
</dbReference>
<dbReference type="PROSITE" id="PS50822">
    <property type="entry name" value="PIWI"/>
    <property type="match status" value="1"/>
</dbReference>
<dbReference type="Proteomes" id="UP000231279">
    <property type="component" value="Unassembled WGS sequence"/>
</dbReference>
<dbReference type="InterPro" id="IPR036397">
    <property type="entry name" value="RNaseH_sf"/>
</dbReference>
<dbReference type="GO" id="GO:1990904">
    <property type="term" value="C:ribonucleoprotein complex"/>
    <property type="evidence" value="ECO:0007669"/>
    <property type="project" value="UniProtKB-KW"/>
</dbReference>
<accession>A0A2G9I0G8</accession>
<dbReference type="Gene3D" id="2.170.260.10">
    <property type="entry name" value="paz domain"/>
    <property type="match status" value="1"/>
</dbReference>
<evidence type="ECO:0000313" key="6">
    <source>
        <dbReference type="EMBL" id="PIN23080.1"/>
    </source>
</evidence>
<dbReference type="PROSITE" id="PS50821">
    <property type="entry name" value="PAZ"/>
    <property type="match status" value="1"/>
</dbReference>
<dbReference type="EMBL" id="NKXS01000638">
    <property type="protein sequence ID" value="PIN23080.1"/>
    <property type="molecule type" value="Genomic_DNA"/>
</dbReference>
<organism evidence="6 7">
    <name type="scientific">Handroanthus impetiginosus</name>
    <dbReference type="NCBI Taxonomy" id="429701"/>
    <lineage>
        <taxon>Eukaryota</taxon>
        <taxon>Viridiplantae</taxon>
        <taxon>Streptophyta</taxon>
        <taxon>Embryophyta</taxon>
        <taxon>Tracheophyta</taxon>
        <taxon>Spermatophyta</taxon>
        <taxon>Magnoliopsida</taxon>
        <taxon>eudicotyledons</taxon>
        <taxon>Gunneridae</taxon>
        <taxon>Pentapetalae</taxon>
        <taxon>asterids</taxon>
        <taxon>lamiids</taxon>
        <taxon>Lamiales</taxon>
        <taxon>Bignoniaceae</taxon>
        <taxon>Crescentiina</taxon>
        <taxon>Tabebuia alliance</taxon>
        <taxon>Handroanthus</taxon>
    </lineage>
</organism>
<dbReference type="InterPro" id="IPR032474">
    <property type="entry name" value="Argonaute_N"/>
</dbReference>
<evidence type="ECO:0000259" key="5">
    <source>
        <dbReference type="PROSITE" id="PS50822"/>
    </source>
</evidence>
<gene>
    <name evidence="6" type="ORF">CDL12_04209</name>
</gene>
<dbReference type="OrthoDB" id="10252740at2759"/>
<keyword evidence="7" id="KW-1185">Reference proteome</keyword>
<name>A0A2G9I0G8_9LAMI</name>
<evidence type="ECO:0000256" key="1">
    <source>
        <dbReference type="ARBA" id="ARBA00008201"/>
    </source>
</evidence>
<dbReference type="Pfam" id="PF16486">
    <property type="entry name" value="ArgoN"/>
    <property type="match status" value="1"/>
</dbReference>
<protein>
    <submittedName>
        <fullName evidence="6">Translation initiation factor 2C (eIF-2C)</fullName>
    </submittedName>
</protein>
<dbReference type="SMART" id="SM00950">
    <property type="entry name" value="Piwi"/>
    <property type="match status" value="1"/>
</dbReference>
<keyword evidence="6" id="KW-0396">Initiation factor</keyword>
<reference evidence="7" key="1">
    <citation type="journal article" date="2018" name="Gigascience">
        <title>Genome assembly of the Pink Ipe (Handroanthus impetiginosus, Bignoniaceae), a highly valued, ecologically keystone Neotropical timber forest tree.</title>
        <authorList>
            <person name="Silva-Junior O.B."/>
            <person name="Grattapaglia D."/>
            <person name="Novaes E."/>
            <person name="Collevatti R.G."/>
        </authorList>
    </citation>
    <scope>NUCLEOTIDE SEQUENCE [LARGE SCALE GENOMIC DNA]</scope>
    <source>
        <strain evidence="7">cv. UFG-1</strain>
    </source>
</reference>
<dbReference type="PANTHER" id="PTHR22891">
    <property type="entry name" value="EUKARYOTIC TRANSLATION INITIATION FACTOR 2C"/>
    <property type="match status" value="1"/>
</dbReference>
<keyword evidence="2" id="KW-0678">Repressor</keyword>
<dbReference type="GO" id="GO:0003743">
    <property type="term" value="F:translation initiation factor activity"/>
    <property type="evidence" value="ECO:0007669"/>
    <property type="project" value="UniProtKB-KW"/>
</dbReference>
<evidence type="ECO:0000259" key="4">
    <source>
        <dbReference type="PROSITE" id="PS50821"/>
    </source>
</evidence>
<dbReference type="SUPFAM" id="SSF101690">
    <property type="entry name" value="PAZ domain"/>
    <property type="match status" value="1"/>
</dbReference>
<dbReference type="AlphaFoldDB" id="A0A2G9I0G8"/>
<keyword evidence="6" id="KW-0648">Protein biosynthesis</keyword>
<dbReference type="Gene3D" id="3.40.50.2300">
    <property type="match status" value="1"/>
</dbReference>
<sequence>MESPEPPQILPPPPTEIPPNVVPIRIQPPECLWVFEIDVKNPRPGSKGKRVSILTNHFDVSIANPIGDFYHYDLSISYKDCYEITQKNIKMAVIEKLYETYKSELAGKALAFDGVRSLFTHSPLPLNNLDFSVVLNSVSAKGLSKDRSLSGNDEKRQKLMCRSKIFKVQMIFVSQISMESLNKSKNGRRLVDYKCLRVLDTILRQQALKQCIYDNNNTTRNQNVKSPFQIEWTKASRTLKNLRFRVKHLQSEFKITGLSESSCKEQKFSIKLKRESDESGGLRTIETTVYDYFVKTRGISLKFSENLPCINAGKPHCPTFFPIELCHLVPLQHYKNELSNYQRSALIAKSSQKPEDLIKVLSDDVRRIKHETQPLLQSCGISISSLVQVEGRILSAPQLKMGNGENIVPRNAWWSINDKMLNLTQKLLEPKRLEHWAIVNFSTSCDARKLCVELAKIGSTKGMVINPPLCVFEENPKHKKKPPSVRVEMMFKQIQSRFRQEPPQFILCLLANKKFCDLYGPWKRKTIIDFGIHDQCLSTSKVDERYMMNVLLKINVKLGGINHTVVSESTRTIPLFSKVPTMIFGIDVSHAAPGRTRAPSIASVIGSREWPRISSYRASLRALPPKVHMIDSLFNPMSQQEDAGIVRELLLEFYSSSGQKKPSQLIIFRNGLSALQFNQMLRVEMDQILKACYFLEENWRPKFTVIVSQRQHHTKFFDAKSGTNIFPGTTVDNKICDFQCNNFYMSAHAARIGTSRPTHYHVLLDEIGFSSDDLQEFIHSLSYVFQRSNNAISEVAVIAVAPVRYAQLAAAKISQLHKNVLSSMFFI</sequence>
<dbReference type="GO" id="GO:0003723">
    <property type="term" value="F:RNA binding"/>
    <property type="evidence" value="ECO:0007669"/>
    <property type="project" value="InterPro"/>
</dbReference>
<feature type="domain" description="PAZ" evidence="4">
    <location>
        <begin position="213"/>
        <end position="330"/>
    </location>
</feature>
<dbReference type="STRING" id="429701.A0A2G9I0G8"/>